<reference evidence="1 2" key="1">
    <citation type="submission" date="2018-05" db="EMBL/GenBank/DDBJ databases">
        <title>Acuticoccus sediminis sp. nov., isolated from deep-sea sediment of Indian Ocean.</title>
        <authorList>
            <person name="Liu X."/>
            <person name="Lai Q."/>
            <person name="Du Y."/>
            <person name="Sun F."/>
            <person name="Zhang X."/>
            <person name="Wang S."/>
            <person name="Shao Z."/>
        </authorList>
    </citation>
    <scope>NUCLEOTIDE SEQUENCE [LARGE SCALE GENOMIC DNA]</scope>
    <source>
        <strain evidence="1 2">PTG4-2</strain>
    </source>
</reference>
<dbReference type="AlphaFoldDB" id="A0A8B2NJ61"/>
<comment type="caution">
    <text evidence="1">The sequence shown here is derived from an EMBL/GenBank/DDBJ whole genome shotgun (WGS) entry which is preliminary data.</text>
</comment>
<dbReference type="Gene3D" id="6.10.10.120">
    <property type="entry name" value="Antitoxin ParD1-like"/>
    <property type="match status" value="1"/>
</dbReference>
<organism evidence="1 2">
    <name type="scientific">Acuticoccus sediminis</name>
    <dbReference type="NCBI Taxonomy" id="2184697"/>
    <lineage>
        <taxon>Bacteria</taxon>
        <taxon>Pseudomonadati</taxon>
        <taxon>Pseudomonadota</taxon>
        <taxon>Alphaproteobacteria</taxon>
        <taxon>Hyphomicrobiales</taxon>
        <taxon>Amorphaceae</taxon>
        <taxon>Acuticoccus</taxon>
    </lineage>
</organism>
<dbReference type="NCBIfam" id="TIGR02606">
    <property type="entry name" value="antidote_CC2985"/>
    <property type="match status" value="1"/>
</dbReference>
<name>A0A8B2NJ61_9HYPH</name>
<dbReference type="OrthoDB" id="9815501at2"/>
<protein>
    <submittedName>
        <fullName evidence="1">Type II toxin-antitoxin system ParD family antitoxin</fullName>
    </submittedName>
</protein>
<dbReference type="InterPro" id="IPR022789">
    <property type="entry name" value="ParD"/>
</dbReference>
<keyword evidence="2" id="KW-1185">Reference proteome</keyword>
<evidence type="ECO:0000313" key="1">
    <source>
        <dbReference type="EMBL" id="RAH95679.1"/>
    </source>
</evidence>
<dbReference type="InterPro" id="IPR038296">
    <property type="entry name" value="ParD_sf"/>
</dbReference>
<accession>A0A8B2NJ61</accession>
<dbReference type="EMBL" id="QHHQ01000024">
    <property type="protein sequence ID" value="RAH95679.1"/>
    <property type="molecule type" value="Genomic_DNA"/>
</dbReference>
<gene>
    <name evidence="1" type="ORF">DLJ53_34115</name>
</gene>
<sequence length="138" mass="14747">MAKNLNACQARAPHQEAFVESLISSGRYHDVSDVVRAGLRLLKEKEARRQAAMGRIEGAVAEGLASEFDGIEAIIAKAEAENAAERDQVGLGCGENSWDELGGLLMEKTNGTRLSIDDIDEAIADAGVTHGSRGLTRR</sequence>
<dbReference type="Proteomes" id="UP000249590">
    <property type="component" value="Unassembled WGS sequence"/>
</dbReference>
<proteinExistence type="predicted"/>
<dbReference type="Pfam" id="PF03693">
    <property type="entry name" value="ParD_antitoxin"/>
    <property type="match status" value="1"/>
</dbReference>
<evidence type="ECO:0000313" key="2">
    <source>
        <dbReference type="Proteomes" id="UP000249590"/>
    </source>
</evidence>
<dbReference type="RefSeq" id="WP_111352779.1">
    <property type="nucleotide sequence ID" value="NZ_QHHQ01000024.1"/>
</dbReference>